<dbReference type="GO" id="GO:0005737">
    <property type="term" value="C:cytoplasm"/>
    <property type="evidence" value="ECO:0007669"/>
    <property type="project" value="TreeGrafter"/>
</dbReference>
<dbReference type="InterPro" id="IPR029033">
    <property type="entry name" value="His_PPase_superfam"/>
</dbReference>
<evidence type="ECO:0000313" key="1">
    <source>
        <dbReference type="EMBL" id="TGE24549.1"/>
    </source>
</evidence>
<dbReference type="OrthoDB" id="3296006at2"/>
<dbReference type="PANTHER" id="PTHR48100">
    <property type="entry name" value="BROAD-SPECIFICITY PHOSPHATASE YOR283W-RELATED"/>
    <property type="match status" value="1"/>
</dbReference>
<name>A0A4Z0Q4Y9_9BACT</name>
<dbReference type="GO" id="GO:0016791">
    <property type="term" value="F:phosphatase activity"/>
    <property type="evidence" value="ECO:0007669"/>
    <property type="project" value="TreeGrafter"/>
</dbReference>
<protein>
    <submittedName>
        <fullName evidence="1">Histidine phosphatase family protein</fullName>
    </submittedName>
</protein>
<dbReference type="EMBL" id="SRLC01000001">
    <property type="protein sequence ID" value="TGE24549.1"/>
    <property type="molecule type" value="Genomic_DNA"/>
</dbReference>
<proteinExistence type="predicted"/>
<dbReference type="CDD" id="cd07040">
    <property type="entry name" value="HP"/>
    <property type="match status" value="1"/>
</dbReference>
<reference evidence="1 2" key="1">
    <citation type="submission" date="2019-04" db="EMBL/GenBank/DDBJ databases">
        <authorList>
            <person name="Feng G."/>
            <person name="Zhang J."/>
            <person name="Zhu H."/>
        </authorList>
    </citation>
    <scope>NUCLEOTIDE SEQUENCE [LARGE SCALE GENOMIC DNA]</scope>
    <source>
        <strain evidence="1 2">JCM 31653</strain>
    </source>
</reference>
<sequence>MTPTFLLPLTRRLLLLTVLNVAALGLLLGCAAGKPAASNATTIYIVRHAEKDPTPGLADPALTAAGEQRALALREKLGKEPIAAIFTTNTTRTRATAAPLAAALHLTPQVYDARQQGALVEQIKSGYAGKKVLVVGHSNTILETAEALGAARPVPAVADNEFSYLLEVRLPATGAATATAGQYGAASAAPVAK</sequence>
<dbReference type="SUPFAM" id="SSF53254">
    <property type="entry name" value="Phosphoglycerate mutase-like"/>
    <property type="match status" value="1"/>
</dbReference>
<dbReference type="InterPro" id="IPR050275">
    <property type="entry name" value="PGM_Phosphatase"/>
</dbReference>
<dbReference type="InterPro" id="IPR013078">
    <property type="entry name" value="His_Pase_superF_clade-1"/>
</dbReference>
<keyword evidence="2" id="KW-1185">Reference proteome</keyword>
<comment type="caution">
    <text evidence="1">The sequence shown here is derived from an EMBL/GenBank/DDBJ whole genome shotgun (WGS) entry which is preliminary data.</text>
</comment>
<gene>
    <name evidence="1" type="ORF">E5K00_04875</name>
</gene>
<dbReference type="RefSeq" id="WP_135462133.1">
    <property type="nucleotide sequence ID" value="NZ_SRLC01000001.1"/>
</dbReference>
<accession>A0A4Z0Q4Y9</accession>
<dbReference type="Gene3D" id="3.40.50.1240">
    <property type="entry name" value="Phosphoglycerate mutase-like"/>
    <property type="match status" value="1"/>
</dbReference>
<organism evidence="1 2">
    <name type="scientific">Hymenobacter aquaticus</name>
    <dbReference type="NCBI Taxonomy" id="1867101"/>
    <lineage>
        <taxon>Bacteria</taxon>
        <taxon>Pseudomonadati</taxon>
        <taxon>Bacteroidota</taxon>
        <taxon>Cytophagia</taxon>
        <taxon>Cytophagales</taxon>
        <taxon>Hymenobacteraceae</taxon>
        <taxon>Hymenobacter</taxon>
    </lineage>
</organism>
<dbReference type="Proteomes" id="UP000297549">
    <property type="component" value="Unassembled WGS sequence"/>
</dbReference>
<dbReference type="AlphaFoldDB" id="A0A4Z0Q4Y9"/>
<evidence type="ECO:0000313" key="2">
    <source>
        <dbReference type="Proteomes" id="UP000297549"/>
    </source>
</evidence>
<dbReference type="PANTHER" id="PTHR48100:SF1">
    <property type="entry name" value="HISTIDINE PHOSPHATASE FAMILY PROTEIN-RELATED"/>
    <property type="match status" value="1"/>
</dbReference>
<dbReference type="Pfam" id="PF00300">
    <property type="entry name" value="His_Phos_1"/>
    <property type="match status" value="1"/>
</dbReference>
<dbReference type="SMART" id="SM00855">
    <property type="entry name" value="PGAM"/>
    <property type="match status" value="1"/>
</dbReference>